<organism evidence="2 4">
    <name type="scientific">Branchiostoma lanceolatum</name>
    <name type="common">Common lancelet</name>
    <name type="synonym">Amphioxus lanceolatum</name>
    <dbReference type="NCBI Taxonomy" id="7740"/>
    <lineage>
        <taxon>Eukaryota</taxon>
        <taxon>Metazoa</taxon>
        <taxon>Chordata</taxon>
        <taxon>Cephalochordata</taxon>
        <taxon>Leptocardii</taxon>
        <taxon>Amphioxiformes</taxon>
        <taxon>Branchiostomatidae</taxon>
        <taxon>Branchiostoma</taxon>
    </lineage>
</organism>
<keyword evidence="1" id="KW-0732">Signal</keyword>
<name>A0A8J9ZY46_BRALA</name>
<evidence type="ECO:0000313" key="2">
    <source>
        <dbReference type="EMBL" id="CAH1265730.1"/>
    </source>
</evidence>
<dbReference type="PANTHER" id="PTHR10041:SF5">
    <property type="entry name" value="LEUCINE-RICH COLIPASE-LIKE PROTEIN 1"/>
    <property type="match status" value="1"/>
</dbReference>
<dbReference type="Proteomes" id="UP000838412">
    <property type="component" value="Unassembled WGS sequence"/>
</dbReference>
<protein>
    <submittedName>
        <fullName evidence="2">Hypp3234 protein</fullName>
    </submittedName>
    <submittedName>
        <fullName evidence="3">Hypp9521 protein</fullName>
    </submittedName>
</protein>
<dbReference type="OrthoDB" id="10047178at2759"/>
<dbReference type="PANTHER" id="PTHR10041">
    <property type="entry name" value="COLIPASE"/>
    <property type="match status" value="1"/>
</dbReference>
<accession>A0A8J9ZY46</accession>
<dbReference type="Proteomes" id="UP000838412">
    <property type="component" value="Chromosome 5"/>
</dbReference>
<keyword evidence="4" id="KW-1185">Reference proteome</keyword>
<dbReference type="GO" id="GO:0007586">
    <property type="term" value="P:digestion"/>
    <property type="evidence" value="ECO:0007669"/>
    <property type="project" value="InterPro"/>
</dbReference>
<proteinExistence type="predicted"/>
<dbReference type="EMBL" id="CAKMNS010000213">
    <property type="protein sequence ID" value="CAH1277246.1"/>
    <property type="molecule type" value="Genomic_DNA"/>
</dbReference>
<dbReference type="AlphaFoldDB" id="A0A8J9ZY46"/>
<feature type="chain" id="PRO_5036433845" evidence="1">
    <location>
        <begin position="24"/>
        <end position="174"/>
    </location>
</feature>
<dbReference type="InterPro" id="IPR001981">
    <property type="entry name" value="Colipase"/>
</dbReference>
<dbReference type="GO" id="GO:0008047">
    <property type="term" value="F:enzyme activator activity"/>
    <property type="evidence" value="ECO:0007669"/>
    <property type="project" value="InterPro"/>
</dbReference>
<evidence type="ECO:0000313" key="4">
    <source>
        <dbReference type="Proteomes" id="UP000838412"/>
    </source>
</evidence>
<gene>
    <name evidence="2" type="primary">Hypp3234</name>
    <name evidence="3" type="synonym">Hypp9521</name>
    <name evidence="2" type="ORF">BLAG_LOCUS19621</name>
    <name evidence="3" type="ORF">BLAG_LOCUS26069</name>
</gene>
<sequence length="174" mass="19600">MKTMKRVLVGAIFVLMAAMAVEGMFFNQHFRNRLGPRPELAGTFCTTDNDCASGECCTMHKRCRSQITNGMCYPYKISRKETCDCEDGMKCQVFSSMKWSEVYNQKGSCVPEDQWRAVISSQDLKVHDDWSDKNPSGAKIWLGNKFRNSIGYSSGVLSGRRGGRKRRSGEQTAP</sequence>
<evidence type="ECO:0000313" key="3">
    <source>
        <dbReference type="EMBL" id="CAH1277246.1"/>
    </source>
</evidence>
<feature type="signal peptide" evidence="1">
    <location>
        <begin position="1"/>
        <end position="23"/>
    </location>
</feature>
<dbReference type="GO" id="GO:0016042">
    <property type="term" value="P:lipid catabolic process"/>
    <property type="evidence" value="ECO:0007669"/>
    <property type="project" value="InterPro"/>
</dbReference>
<dbReference type="EMBL" id="OV696690">
    <property type="protein sequence ID" value="CAH1265730.1"/>
    <property type="molecule type" value="Genomic_DNA"/>
</dbReference>
<reference evidence="2" key="1">
    <citation type="submission" date="2022-01" db="EMBL/GenBank/DDBJ databases">
        <authorList>
            <person name="Braso-Vives M."/>
        </authorList>
    </citation>
    <scope>NUCLEOTIDE SEQUENCE</scope>
</reference>
<evidence type="ECO:0000256" key="1">
    <source>
        <dbReference type="SAM" id="SignalP"/>
    </source>
</evidence>
<dbReference type="GO" id="GO:0005576">
    <property type="term" value="C:extracellular region"/>
    <property type="evidence" value="ECO:0007669"/>
    <property type="project" value="InterPro"/>
</dbReference>